<dbReference type="AlphaFoldDB" id="A0A8S1RS71"/>
<dbReference type="EMBL" id="CAJJDN010000371">
    <property type="protein sequence ID" value="CAD8131088.1"/>
    <property type="molecule type" value="Genomic_DNA"/>
</dbReference>
<protein>
    <submittedName>
        <fullName evidence="1">Uncharacterized protein</fullName>
    </submittedName>
</protein>
<accession>A0A8S1RS71</accession>
<sequence length="79" mass="9457">MNAIKYLVNQSMQSYFYMSQIRCYFNEFNDYVIIGCLSQVNKASDYLNFGENGFEQLKKIKFLYFQIELSISNMAFMRI</sequence>
<comment type="caution">
    <text evidence="1">The sequence shown here is derived from an EMBL/GenBank/DDBJ whole genome shotgun (WGS) entry which is preliminary data.</text>
</comment>
<dbReference type="Proteomes" id="UP000692954">
    <property type="component" value="Unassembled WGS sequence"/>
</dbReference>
<evidence type="ECO:0000313" key="2">
    <source>
        <dbReference type="Proteomes" id="UP000692954"/>
    </source>
</evidence>
<reference evidence="1" key="1">
    <citation type="submission" date="2021-01" db="EMBL/GenBank/DDBJ databases">
        <authorList>
            <consortium name="Genoscope - CEA"/>
            <person name="William W."/>
        </authorList>
    </citation>
    <scope>NUCLEOTIDE SEQUENCE</scope>
</reference>
<gene>
    <name evidence="1" type="ORF">PSON_ATCC_30995.1.T3710003</name>
</gene>
<evidence type="ECO:0000313" key="1">
    <source>
        <dbReference type="EMBL" id="CAD8131088.1"/>
    </source>
</evidence>
<proteinExistence type="predicted"/>
<name>A0A8S1RS71_9CILI</name>
<keyword evidence="2" id="KW-1185">Reference proteome</keyword>
<organism evidence="1 2">
    <name type="scientific">Paramecium sonneborni</name>
    <dbReference type="NCBI Taxonomy" id="65129"/>
    <lineage>
        <taxon>Eukaryota</taxon>
        <taxon>Sar</taxon>
        <taxon>Alveolata</taxon>
        <taxon>Ciliophora</taxon>
        <taxon>Intramacronucleata</taxon>
        <taxon>Oligohymenophorea</taxon>
        <taxon>Peniculida</taxon>
        <taxon>Parameciidae</taxon>
        <taxon>Paramecium</taxon>
    </lineage>
</organism>